<dbReference type="Gene3D" id="1.10.10.10">
    <property type="entry name" value="Winged helix-like DNA-binding domain superfamily/Winged helix DNA-binding domain"/>
    <property type="match status" value="1"/>
</dbReference>
<dbReference type="SUPFAM" id="SSF46785">
    <property type="entry name" value="Winged helix' DNA-binding domain"/>
    <property type="match status" value="1"/>
</dbReference>
<accession>A0A6L8W4R2</accession>
<dbReference type="AlphaFoldDB" id="A0A6L8W4R2"/>
<dbReference type="GO" id="GO:0003700">
    <property type="term" value="F:DNA-binding transcription factor activity"/>
    <property type="evidence" value="ECO:0007669"/>
    <property type="project" value="InterPro"/>
</dbReference>
<comment type="caution">
    <text evidence="5">The sequence shown here is derived from an EMBL/GenBank/DDBJ whole genome shotgun (WGS) entry which is preliminary data.</text>
</comment>
<protein>
    <submittedName>
        <fullName evidence="5">MarR family transcriptional regulator</fullName>
    </submittedName>
</protein>
<dbReference type="InterPro" id="IPR039422">
    <property type="entry name" value="MarR/SlyA-like"/>
</dbReference>
<dbReference type="InterPro" id="IPR000835">
    <property type="entry name" value="HTH_MarR-typ"/>
</dbReference>
<feature type="domain" description="HTH marR-type" evidence="4">
    <location>
        <begin position="11"/>
        <end position="143"/>
    </location>
</feature>
<dbReference type="GO" id="GO:0006950">
    <property type="term" value="P:response to stress"/>
    <property type="evidence" value="ECO:0007669"/>
    <property type="project" value="TreeGrafter"/>
</dbReference>
<evidence type="ECO:0000256" key="2">
    <source>
        <dbReference type="ARBA" id="ARBA00023125"/>
    </source>
</evidence>
<evidence type="ECO:0000313" key="6">
    <source>
        <dbReference type="Proteomes" id="UP000476030"/>
    </source>
</evidence>
<dbReference type="RefSeq" id="WP_161314611.1">
    <property type="nucleotide sequence ID" value="NZ_WTUW01000001.1"/>
</dbReference>
<dbReference type="PRINTS" id="PR00598">
    <property type="entry name" value="HTHMARR"/>
</dbReference>
<dbReference type="InterPro" id="IPR036388">
    <property type="entry name" value="WH-like_DNA-bd_sf"/>
</dbReference>
<evidence type="ECO:0000259" key="4">
    <source>
        <dbReference type="PROSITE" id="PS50995"/>
    </source>
</evidence>
<evidence type="ECO:0000256" key="3">
    <source>
        <dbReference type="ARBA" id="ARBA00023163"/>
    </source>
</evidence>
<sequence length="147" mass="16704">MTENTDREFKSTCSASLFRKAARRITQIYDQLLEPYGLTITQYGLLGHLKHFDGISVGALAEKLVMDPTTLTRNLRPLERKGYVTLTQDDKDRRSRNLNLTDSGRKIFSAARPGWEAAQERIENVLGSEDSSLLASKIDRMIEDLRD</sequence>
<organism evidence="5 6">
    <name type="scientific">Sneathiella litorea</name>
    <dbReference type="NCBI Taxonomy" id="2606216"/>
    <lineage>
        <taxon>Bacteria</taxon>
        <taxon>Pseudomonadati</taxon>
        <taxon>Pseudomonadota</taxon>
        <taxon>Alphaproteobacteria</taxon>
        <taxon>Sneathiellales</taxon>
        <taxon>Sneathiellaceae</taxon>
        <taxon>Sneathiella</taxon>
    </lineage>
</organism>
<keyword evidence="1" id="KW-0805">Transcription regulation</keyword>
<dbReference type="SMART" id="SM00347">
    <property type="entry name" value="HTH_MARR"/>
    <property type="match status" value="1"/>
</dbReference>
<gene>
    <name evidence="5" type="ORF">GQE98_05460</name>
</gene>
<dbReference type="PANTHER" id="PTHR33164">
    <property type="entry name" value="TRANSCRIPTIONAL REGULATOR, MARR FAMILY"/>
    <property type="match status" value="1"/>
</dbReference>
<dbReference type="PROSITE" id="PS50995">
    <property type="entry name" value="HTH_MARR_2"/>
    <property type="match status" value="1"/>
</dbReference>
<dbReference type="PANTHER" id="PTHR33164:SF105">
    <property type="entry name" value="TRANSCRIPTIONAL REPRESSOR PROTEIN-RELATED"/>
    <property type="match status" value="1"/>
</dbReference>
<dbReference type="InterPro" id="IPR023187">
    <property type="entry name" value="Tscrpt_reg_MarR-type_CS"/>
</dbReference>
<dbReference type="PROSITE" id="PS01117">
    <property type="entry name" value="HTH_MARR_1"/>
    <property type="match status" value="1"/>
</dbReference>
<reference evidence="5 6" key="1">
    <citation type="submission" date="2019-12" db="EMBL/GenBank/DDBJ databases">
        <title>Snethiella sp. nov. sp. isolated from sea sand.</title>
        <authorList>
            <person name="Kim J."/>
            <person name="Jeong S.E."/>
            <person name="Jung H.S."/>
            <person name="Jeon C.O."/>
        </authorList>
    </citation>
    <scope>NUCLEOTIDE SEQUENCE [LARGE SCALE GENOMIC DNA]</scope>
    <source>
        <strain evidence="5 6">DP05</strain>
    </source>
</reference>
<name>A0A6L8W4R2_9PROT</name>
<dbReference type="Proteomes" id="UP000476030">
    <property type="component" value="Unassembled WGS sequence"/>
</dbReference>
<keyword evidence="2" id="KW-0238">DNA-binding</keyword>
<keyword evidence="6" id="KW-1185">Reference proteome</keyword>
<evidence type="ECO:0000313" key="5">
    <source>
        <dbReference type="EMBL" id="MZR30081.1"/>
    </source>
</evidence>
<proteinExistence type="predicted"/>
<dbReference type="Pfam" id="PF12802">
    <property type="entry name" value="MarR_2"/>
    <property type="match status" value="1"/>
</dbReference>
<dbReference type="GO" id="GO:0003677">
    <property type="term" value="F:DNA binding"/>
    <property type="evidence" value="ECO:0007669"/>
    <property type="project" value="UniProtKB-KW"/>
</dbReference>
<keyword evidence="3" id="KW-0804">Transcription</keyword>
<dbReference type="EMBL" id="WTUW01000001">
    <property type="protein sequence ID" value="MZR30081.1"/>
    <property type="molecule type" value="Genomic_DNA"/>
</dbReference>
<evidence type="ECO:0000256" key="1">
    <source>
        <dbReference type="ARBA" id="ARBA00023015"/>
    </source>
</evidence>
<dbReference type="InterPro" id="IPR036390">
    <property type="entry name" value="WH_DNA-bd_sf"/>
</dbReference>